<dbReference type="AlphaFoldDB" id="A0A2P6R335"/>
<comment type="caution">
    <text evidence="2">The sequence shown here is derived from an EMBL/GenBank/DDBJ whole genome shotgun (WGS) entry which is preliminary data.</text>
</comment>
<dbReference type="Gramene" id="PRQ40843">
    <property type="protein sequence ID" value="PRQ40843"/>
    <property type="gene ID" value="RchiOBHm_Chr4g0440481"/>
</dbReference>
<organism evidence="2 3">
    <name type="scientific">Rosa chinensis</name>
    <name type="common">China rose</name>
    <dbReference type="NCBI Taxonomy" id="74649"/>
    <lineage>
        <taxon>Eukaryota</taxon>
        <taxon>Viridiplantae</taxon>
        <taxon>Streptophyta</taxon>
        <taxon>Embryophyta</taxon>
        <taxon>Tracheophyta</taxon>
        <taxon>Spermatophyta</taxon>
        <taxon>Magnoliopsida</taxon>
        <taxon>eudicotyledons</taxon>
        <taxon>Gunneridae</taxon>
        <taxon>Pentapetalae</taxon>
        <taxon>rosids</taxon>
        <taxon>fabids</taxon>
        <taxon>Rosales</taxon>
        <taxon>Rosaceae</taxon>
        <taxon>Rosoideae</taxon>
        <taxon>Rosoideae incertae sedis</taxon>
        <taxon>Rosa</taxon>
    </lineage>
</organism>
<keyword evidence="3" id="KW-1185">Reference proteome</keyword>
<dbReference type="EMBL" id="PDCK01000042">
    <property type="protein sequence ID" value="PRQ40843.1"/>
    <property type="molecule type" value="Genomic_DNA"/>
</dbReference>
<evidence type="ECO:0000313" key="2">
    <source>
        <dbReference type="EMBL" id="PRQ40843.1"/>
    </source>
</evidence>
<accession>A0A2P6R335</accession>
<name>A0A2P6R335_ROSCH</name>
<protein>
    <submittedName>
        <fullName evidence="2">Uncharacterized protein</fullName>
    </submittedName>
</protein>
<evidence type="ECO:0000256" key="1">
    <source>
        <dbReference type="SAM" id="MobiDB-lite"/>
    </source>
</evidence>
<proteinExistence type="predicted"/>
<sequence>MICSQESHWAYMVHVHLRRGKWRPTQTLQQRPQGRWQPQPPGIACQQQQDVHLPAHPYSSDTRR</sequence>
<reference evidence="2 3" key="1">
    <citation type="journal article" date="2018" name="Nat. Genet.">
        <title>The Rosa genome provides new insights in the design of modern roses.</title>
        <authorList>
            <person name="Bendahmane M."/>
        </authorList>
    </citation>
    <scope>NUCLEOTIDE SEQUENCE [LARGE SCALE GENOMIC DNA]</scope>
    <source>
        <strain evidence="3">cv. Old Blush</strain>
    </source>
</reference>
<dbReference type="Proteomes" id="UP000238479">
    <property type="component" value="Chromosome 4"/>
</dbReference>
<gene>
    <name evidence="2" type="ORF">RchiOBHm_Chr4g0440481</name>
</gene>
<evidence type="ECO:0000313" key="3">
    <source>
        <dbReference type="Proteomes" id="UP000238479"/>
    </source>
</evidence>
<feature type="region of interest" description="Disordered" evidence="1">
    <location>
        <begin position="23"/>
        <end position="64"/>
    </location>
</feature>